<keyword evidence="3" id="KW-1185">Reference proteome</keyword>
<feature type="region of interest" description="Disordered" evidence="1">
    <location>
        <begin position="1"/>
        <end position="63"/>
    </location>
</feature>
<gene>
    <name evidence="2" type="ORF">BG011_007401</name>
</gene>
<dbReference type="Proteomes" id="UP000726737">
    <property type="component" value="Unassembled WGS sequence"/>
</dbReference>
<dbReference type="EMBL" id="JAAAJA010000057">
    <property type="protein sequence ID" value="KAG0264133.1"/>
    <property type="molecule type" value="Genomic_DNA"/>
</dbReference>
<feature type="compositionally biased region" description="Basic residues" evidence="1">
    <location>
        <begin position="229"/>
        <end position="239"/>
    </location>
</feature>
<sequence>MNDQSLQPTSPISSSFYQNGGQGRGTLPTTSTAPTPSTNTAFSLLQQQQQQQQPKFGGPGTLIEQGEARAAQLLVRSRSVGTGLLRPSNTHDSSSARSRSKSRGPPEDRHYQGQPVSPHSLGSVPKNPPVPQGPLLQFADENAMIKPGLLLDRAKSSKQASFSNQKSGSHHAYASQSRSPGRHGGSSQNLTGQNQNGGQAGRTRNKPLIDLGNINTNRDTPAGSQSAKSPRRVKPLLEF</sequence>
<feature type="compositionally biased region" description="Polar residues" evidence="1">
    <location>
        <begin position="157"/>
        <end position="167"/>
    </location>
</feature>
<dbReference type="AlphaFoldDB" id="A0A9P6U8T1"/>
<feature type="compositionally biased region" description="Low complexity" evidence="1">
    <location>
        <begin position="185"/>
        <end position="197"/>
    </location>
</feature>
<name>A0A9P6U8T1_9FUNG</name>
<evidence type="ECO:0000313" key="2">
    <source>
        <dbReference type="EMBL" id="KAG0264133.1"/>
    </source>
</evidence>
<feature type="region of interest" description="Disordered" evidence="1">
    <location>
        <begin position="156"/>
        <end position="239"/>
    </location>
</feature>
<feature type="compositionally biased region" description="Polar residues" evidence="1">
    <location>
        <begin position="213"/>
        <end position="228"/>
    </location>
</feature>
<feature type="region of interest" description="Disordered" evidence="1">
    <location>
        <begin position="78"/>
        <end position="135"/>
    </location>
</feature>
<evidence type="ECO:0000256" key="1">
    <source>
        <dbReference type="SAM" id="MobiDB-lite"/>
    </source>
</evidence>
<evidence type="ECO:0000313" key="3">
    <source>
        <dbReference type="Proteomes" id="UP000726737"/>
    </source>
</evidence>
<protein>
    <submittedName>
        <fullName evidence="2">Uncharacterized protein</fullName>
    </submittedName>
</protein>
<dbReference type="OrthoDB" id="2438964at2759"/>
<feature type="compositionally biased region" description="Polar residues" evidence="1">
    <location>
        <begin position="1"/>
        <end position="19"/>
    </location>
</feature>
<proteinExistence type="predicted"/>
<comment type="caution">
    <text evidence="2">The sequence shown here is derived from an EMBL/GenBank/DDBJ whole genome shotgun (WGS) entry which is preliminary data.</text>
</comment>
<reference evidence="2" key="1">
    <citation type="journal article" date="2020" name="Fungal Divers.">
        <title>Resolving the Mortierellaceae phylogeny through synthesis of multi-gene phylogenetics and phylogenomics.</title>
        <authorList>
            <person name="Vandepol N."/>
            <person name="Liber J."/>
            <person name="Desiro A."/>
            <person name="Na H."/>
            <person name="Kennedy M."/>
            <person name="Barry K."/>
            <person name="Grigoriev I.V."/>
            <person name="Miller A.N."/>
            <person name="O'Donnell K."/>
            <person name="Stajich J.E."/>
            <person name="Bonito G."/>
        </authorList>
    </citation>
    <scope>NUCLEOTIDE SEQUENCE</scope>
    <source>
        <strain evidence="2">KOD948</strain>
    </source>
</reference>
<feature type="compositionally biased region" description="Low complexity" evidence="1">
    <location>
        <begin position="26"/>
        <end position="53"/>
    </location>
</feature>
<organism evidence="2 3">
    <name type="scientific">Mortierella polycephala</name>
    <dbReference type="NCBI Taxonomy" id="41804"/>
    <lineage>
        <taxon>Eukaryota</taxon>
        <taxon>Fungi</taxon>
        <taxon>Fungi incertae sedis</taxon>
        <taxon>Mucoromycota</taxon>
        <taxon>Mortierellomycotina</taxon>
        <taxon>Mortierellomycetes</taxon>
        <taxon>Mortierellales</taxon>
        <taxon>Mortierellaceae</taxon>
        <taxon>Mortierella</taxon>
    </lineage>
</organism>
<accession>A0A9P6U8T1</accession>